<dbReference type="InterPro" id="IPR001647">
    <property type="entry name" value="HTH_TetR"/>
</dbReference>
<keyword evidence="7" id="KW-1185">Reference proteome</keyword>
<dbReference type="PROSITE" id="PS50977">
    <property type="entry name" value="HTH_TETR_2"/>
    <property type="match status" value="1"/>
</dbReference>
<proteinExistence type="predicted"/>
<dbReference type="PROSITE" id="PS01081">
    <property type="entry name" value="HTH_TETR_1"/>
    <property type="match status" value="1"/>
</dbReference>
<dbReference type="AlphaFoldDB" id="A0A934MRU0"/>
<sequence length="193" mass="22173">MQVLKDEVRNSILRCARTVFLDRGFGKTSMKDIAAKAGVAVGNLYRYFPNKEYLFDAVVSPVYDQLMELMIVNEQEFIDAAGVIDRLSHIFAELAYENREGLLILLYKSSGTPFAGTKEEFIIRLTEQMDTHLYEYNRKHSSDPLDLLISRPIAIAFLEGYFDIIRTFNSRNVIQEATKHYIAVWFMGLKAVL</sequence>
<dbReference type="InterPro" id="IPR023772">
    <property type="entry name" value="DNA-bd_HTH_TetR-type_CS"/>
</dbReference>
<reference evidence="6" key="1">
    <citation type="submission" date="2020-12" db="EMBL/GenBank/DDBJ databases">
        <authorList>
            <person name="Huq M.A."/>
        </authorList>
    </citation>
    <scope>NUCLEOTIDE SEQUENCE</scope>
    <source>
        <strain evidence="6">MAHUQ-46</strain>
    </source>
</reference>
<evidence type="ECO:0000256" key="4">
    <source>
        <dbReference type="PROSITE-ProRule" id="PRU00335"/>
    </source>
</evidence>
<protein>
    <submittedName>
        <fullName evidence="6">TetR/AcrR family transcriptional regulator</fullName>
    </submittedName>
</protein>
<dbReference type="GO" id="GO:0000976">
    <property type="term" value="F:transcription cis-regulatory region binding"/>
    <property type="evidence" value="ECO:0007669"/>
    <property type="project" value="TreeGrafter"/>
</dbReference>
<organism evidence="6 7">
    <name type="scientific">Paenibacillus roseus</name>
    <dbReference type="NCBI Taxonomy" id="2798579"/>
    <lineage>
        <taxon>Bacteria</taxon>
        <taxon>Bacillati</taxon>
        <taxon>Bacillota</taxon>
        <taxon>Bacilli</taxon>
        <taxon>Bacillales</taxon>
        <taxon>Paenibacillaceae</taxon>
        <taxon>Paenibacillus</taxon>
    </lineage>
</organism>
<comment type="caution">
    <text evidence="6">The sequence shown here is derived from an EMBL/GenBank/DDBJ whole genome shotgun (WGS) entry which is preliminary data.</text>
</comment>
<evidence type="ECO:0000259" key="5">
    <source>
        <dbReference type="PROSITE" id="PS50977"/>
    </source>
</evidence>
<dbReference type="Pfam" id="PF00440">
    <property type="entry name" value="TetR_N"/>
    <property type="match status" value="1"/>
</dbReference>
<keyword evidence="2 4" id="KW-0238">DNA-binding</keyword>
<feature type="DNA-binding region" description="H-T-H motif" evidence="4">
    <location>
        <begin position="29"/>
        <end position="48"/>
    </location>
</feature>
<dbReference type="SUPFAM" id="SSF46689">
    <property type="entry name" value="Homeodomain-like"/>
    <property type="match status" value="1"/>
</dbReference>
<name>A0A934MRU0_9BACL</name>
<feature type="domain" description="HTH tetR-type" evidence="5">
    <location>
        <begin position="6"/>
        <end position="66"/>
    </location>
</feature>
<accession>A0A934MRU0</accession>
<dbReference type="PANTHER" id="PTHR30055:SF226">
    <property type="entry name" value="HTH-TYPE TRANSCRIPTIONAL REGULATOR PKSA"/>
    <property type="match status" value="1"/>
</dbReference>
<evidence type="ECO:0000256" key="2">
    <source>
        <dbReference type="ARBA" id="ARBA00023125"/>
    </source>
</evidence>
<dbReference type="InterPro" id="IPR050109">
    <property type="entry name" value="HTH-type_TetR-like_transc_reg"/>
</dbReference>
<dbReference type="InterPro" id="IPR009057">
    <property type="entry name" value="Homeodomain-like_sf"/>
</dbReference>
<dbReference type="PRINTS" id="PR00455">
    <property type="entry name" value="HTHTETR"/>
</dbReference>
<dbReference type="GO" id="GO:0045892">
    <property type="term" value="P:negative regulation of DNA-templated transcription"/>
    <property type="evidence" value="ECO:0007669"/>
    <property type="project" value="UniProtKB-ARBA"/>
</dbReference>
<dbReference type="GO" id="GO:0003700">
    <property type="term" value="F:DNA-binding transcription factor activity"/>
    <property type="evidence" value="ECO:0007669"/>
    <property type="project" value="TreeGrafter"/>
</dbReference>
<dbReference type="RefSeq" id="WP_199020209.1">
    <property type="nucleotide sequence ID" value="NZ_JAELUP010000089.1"/>
</dbReference>
<gene>
    <name evidence="6" type="ORF">JFN88_15705</name>
</gene>
<dbReference type="FunFam" id="1.10.10.60:FF:000141">
    <property type="entry name" value="TetR family transcriptional regulator"/>
    <property type="match status" value="1"/>
</dbReference>
<dbReference type="PANTHER" id="PTHR30055">
    <property type="entry name" value="HTH-TYPE TRANSCRIPTIONAL REGULATOR RUTR"/>
    <property type="match status" value="1"/>
</dbReference>
<dbReference type="Proteomes" id="UP000640274">
    <property type="component" value="Unassembled WGS sequence"/>
</dbReference>
<dbReference type="EMBL" id="JAELUP010000089">
    <property type="protein sequence ID" value="MBJ6362664.1"/>
    <property type="molecule type" value="Genomic_DNA"/>
</dbReference>
<dbReference type="Gene3D" id="1.10.357.10">
    <property type="entry name" value="Tetracycline Repressor, domain 2"/>
    <property type="match status" value="1"/>
</dbReference>
<evidence type="ECO:0000313" key="6">
    <source>
        <dbReference type="EMBL" id="MBJ6362664.1"/>
    </source>
</evidence>
<keyword evidence="3" id="KW-0804">Transcription</keyword>
<keyword evidence="1" id="KW-0805">Transcription regulation</keyword>
<evidence type="ECO:0000256" key="3">
    <source>
        <dbReference type="ARBA" id="ARBA00023163"/>
    </source>
</evidence>
<evidence type="ECO:0000313" key="7">
    <source>
        <dbReference type="Proteomes" id="UP000640274"/>
    </source>
</evidence>
<evidence type="ECO:0000256" key="1">
    <source>
        <dbReference type="ARBA" id="ARBA00023015"/>
    </source>
</evidence>